<feature type="region of interest" description="Disordered" evidence="2">
    <location>
        <begin position="384"/>
        <end position="585"/>
    </location>
</feature>
<feature type="compositionally biased region" description="Low complexity" evidence="2">
    <location>
        <begin position="273"/>
        <end position="282"/>
    </location>
</feature>
<keyword evidence="5" id="KW-1185">Reference proteome</keyword>
<feature type="compositionally biased region" description="Pro residues" evidence="2">
    <location>
        <begin position="498"/>
        <end position="508"/>
    </location>
</feature>
<feature type="compositionally biased region" description="Pro residues" evidence="2">
    <location>
        <begin position="263"/>
        <end position="272"/>
    </location>
</feature>
<evidence type="ECO:0000256" key="1">
    <source>
        <dbReference type="ARBA" id="ARBA00023242"/>
    </source>
</evidence>
<feature type="compositionally biased region" description="Polar residues" evidence="2">
    <location>
        <begin position="410"/>
        <end position="438"/>
    </location>
</feature>
<dbReference type="Pfam" id="PF00172">
    <property type="entry name" value="Zn_clus"/>
    <property type="match status" value="1"/>
</dbReference>
<dbReference type="InterPro" id="IPR001138">
    <property type="entry name" value="Zn2Cys6_DnaBD"/>
</dbReference>
<feature type="compositionally biased region" description="Pro residues" evidence="2">
    <location>
        <begin position="150"/>
        <end position="161"/>
    </location>
</feature>
<feature type="compositionally biased region" description="Polar residues" evidence="2">
    <location>
        <begin position="536"/>
        <end position="555"/>
    </location>
</feature>
<dbReference type="Proteomes" id="UP001583186">
    <property type="component" value="Unassembled WGS sequence"/>
</dbReference>
<dbReference type="CDD" id="cd00067">
    <property type="entry name" value="GAL4"/>
    <property type="match status" value="1"/>
</dbReference>
<dbReference type="InterPro" id="IPR036864">
    <property type="entry name" value="Zn2-C6_fun-type_DNA-bd_sf"/>
</dbReference>
<feature type="compositionally biased region" description="Pro residues" evidence="2">
    <location>
        <begin position="564"/>
        <end position="574"/>
    </location>
</feature>
<proteinExistence type="predicted"/>
<evidence type="ECO:0000313" key="5">
    <source>
        <dbReference type="Proteomes" id="UP001583186"/>
    </source>
</evidence>
<sequence length="608" mass="64059">MVSQTYGHHGTDKRHNRAFSPYVGSSGYAEARVYVPTQPDTRTLMSEHQNDRTEPPTRRRIAVACGRCRQRKIRCSGDLGQNIPCSNCKNAGVTQCLFLRVSSRETPIKSDLALGSMGNYGSLGSLGALRNEFNYNPVIARALASRSAVGPPPPPPPPQQHPPSSSYSTCSSGSSNDFNVGEPFRSSSLYPYANKSYFSSMSSPWGAGYGEDCVDYTIPTCSPYAVVNDASGHLVSYQPWDARSKQQAPGVVAASDTTDTPSPTMPPPPLSVPPTVSTKSTDGSNTPGPSPVHSTHHSSSGNSNNNNTSGLSSSLPNTTSGTTNLVYRLATAVDNTDDYRHATSPLNASMARTSIEGIERLLGNEPSMGRPLLGPSITSSMASKSAADFVARSAAPSPAPHPQSHHSIHTGYTTSHLTGSADRVSSLNSSLGYSTRSSPVEHHHSAYGPSSSSSGGNNSSNISDGGLFSDQDRDVGLQGSSGGPSSAASYLDSYTYEPGPPPPPPPQRTPSTSLSGSLGLGTGMSRQKSNKKKTASTESLGQKANSSAGTPTTHRMYNPTDGPAAPPLSRPSSPPMYAQQHHDSRNETLCSENHGHLQHVQHTSGYRM</sequence>
<gene>
    <name evidence="4" type="ORF">Sste5346_006150</name>
</gene>
<dbReference type="SUPFAM" id="SSF57701">
    <property type="entry name" value="Zn2/Cys6 DNA-binding domain"/>
    <property type="match status" value="1"/>
</dbReference>
<dbReference type="PROSITE" id="PS00463">
    <property type="entry name" value="ZN2_CY6_FUNGAL_1"/>
    <property type="match status" value="1"/>
</dbReference>
<feature type="compositionally biased region" description="Low complexity" evidence="2">
    <location>
        <begin position="291"/>
        <end position="319"/>
    </location>
</feature>
<dbReference type="PROSITE" id="PS50048">
    <property type="entry name" value="ZN2_CY6_FUNGAL_2"/>
    <property type="match status" value="1"/>
</dbReference>
<evidence type="ECO:0000313" key="4">
    <source>
        <dbReference type="EMBL" id="KAL1894008.1"/>
    </source>
</evidence>
<name>A0ABR3Z059_9PEZI</name>
<evidence type="ECO:0000259" key="3">
    <source>
        <dbReference type="PROSITE" id="PS50048"/>
    </source>
</evidence>
<feature type="region of interest" description="Disordered" evidence="2">
    <location>
        <begin position="146"/>
        <end position="174"/>
    </location>
</feature>
<feature type="compositionally biased region" description="Low complexity" evidence="2">
    <location>
        <begin position="448"/>
        <end position="466"/>
    </location>
</feature>
<dbReference type="Gene3D" id="4.10.240.10">
    <property type="entry name" value="Zn(2)-C6 fungal-type DNA-binding domain"/>
    <property type="match status" value="1"/>
</dbReference>
<protein>
    <recommendedName>
        <fullName evidence="3">Zn(2)-C6 fungal-type domain-containing protein</fullName>
    </recommendedName>
</protein>
<feature type="compositionally biased region" description="Low complexity" evidence="2">
    <location>
        <begin position="162"/>
        <end position="174"/>
    </location>
</feature>
<comment type="caution">
    <text evidence="4">The sequence shown here is derived from an EMBL/GenBank/DDBJ whole genome shotgun (WGS) entry which is preliminary data.</text>
</comment>
<dbReference type="EMBL" id="JAWCUI010000035">
    <property type="protein sequence ID" value="KAL1894008.1"/>
    <property type="molecule type" value="Genomic_DNA"/>
</dbReference>
<accession>A0ABR3Z059</accession>
<dbReference type="SMART" id="SM00066">
    <property type="entry name" value="GAL4"/>
    <property type="match status" value="1"/>
</dbReference>
<keyword evidence="1" id="KW-0539">Nucleus</keyword>
<reference evidence="4 5" key="1">
    <citation type="journal article" date="2024" name="IMA Fungus">
        <title>IMA Genome - F19 : A genome assembly and annotation guide to empower mycologists, including annotated draft genome sequences of Ceratocystis pirilliformis, Diaporthe australafricana, Fusarium ophioides, Paecilomyces lecythidis, and Sporothrix stenoceras.</title>
        <authorList>
            <person name="Aylward J."/>
            <person name="Wilson A.M."/>
            <person name="Visagie C.M."/>
            <person name="Spraker J."/>
            <person name="Barnes I."/>
            <person name="Buitendag C."/>
            <person name="Ceriani C."/>
            <person name="Del Mar Angel L."/>
            <person name="du Plessis D."/>
            <person name="Fuchs T."/>
            <person name="Gasser K."/>
            <person name="Kramer D."/>
            <person name="Li W."/>
            <person name="Munsamy K."/>
            <person name="Piso A."/>
            <person name="Price J.L."/>
            <person name="Sonnekus B."/>
            <person name="Thomas C."/>
            <person name="van der Nest A."/>
            <person name="van Dijk A."/>
            <person name="van Heerden A."/>
            <person name="van Vuuren N."/>
            <person name="Yilmaz N."/>
            <person name="Duong T.A."/>
            <person name="van der Merwe N.A."/>
            <person name="Wingfield M.J."/>
            <person name="Wingfield B.D."/>
        </authorList>
    </citation>
    <scope>NUCLEOTIDE SEQUENCE [LARGE SCALE GENOMIC DNA]</scope>
    <source>
        <strain evidence="4 5">CMW 5346</strain>
    </source>
</reference>
<feature type="region of interest" description="Disordered" evidence="2">
    <location>
        <begin position="244"/>
        <end position="319"/>
    </location>
</feature>
<organism evidence="4 5">
    <name type="scientific">Sporothrix stenoceras</name>
    <dbReference type="NCBI Taxonomy" id="5173"/>
    <lineage>
        <taxon>Eukaryota</taxon>
        <taxon>Fungi</taxon>
        <taxon>Dikarya</taxon>
        <taxon>Ascomycota</taxon>
        <taxon>Pezizomycotina</taxon>
        <taxon>Sordariomycetes</taxon>
        <taxon>Sordariomycetidae</taxon>
        <taxon>Ophiostomatales</taxon>
        <taxon>Ophiostomataceae</taxon>
        <taxon>Sporothrix</taxon>
    </lineage>
</organism>
<evidence type="ECO:0000256" key="2">
    <source>
        <dbReference type="SAM" id="MobiDB-lite"/>
    </source>
</evidence>
<feature type="domain" description="Zn(2)-C6 fungal-type" evidence="3">
    <location>
        <begin position="64"/>
        <end position="98"/>
    </location>
</feature>